<reference evidence="2" key="1">
    <citation type="submission" date="2022-03" db="EMBL/GenBank/DDBJ databases">
        <authorList>
            <person name="Woo C.Y."/>
        </authorList>
    </citation>
    <scope>NUCLEOTIDE SEQUENCE</scope>
    <source>
        <strain evidence="2">CYS-02</strain>
    </source>
</reference>
<evidence type="ECO:0000313" key="2">
    <source>
        <dbReference type="EMBL" id="MCJ0765583.1"/>
    </source>
</evidence>
<name>A0A9X1VYH3_9BURK</name>
<dbReference type="Gene3D" id="3.40.50.10540">
    <property type="entry name" value="Crotonobetainyl-coa:carnitine coa-transferase, domain 1"/>
    <property type="match status" value="1"/>
</dbReference>
<dbReference type="Pfam" id="PF02515">
    <property type="entry name" value="CoA_transf_3"/>
    <property type="match status" value="1"/>
</dbReference>
<dbReference type="PANTHER" id="PTHR48207:SF3">
    <property type="entry name" value="SUCCINATE--HYDROXYMETHYLGLUTARATE COA-TRANSFERASE"/>
    <property type="match status" value="1"/>
</dbReference>
<evidence type="ECO:0000256" key="1">
    <source>
        <dbReference type="ARBA" id="ARBA00022679"/>
    </source>
</evidence>
<dbReference type="PANTHER" id="PTHR48207">
    <property type="entry name" value="SUCCINATE--HYDROXYMETHYLGLUTARATE COA-TRANSFERASE"/>
    <property type="match status" value="1"/>
</dbReference>
<dbReference type="EMBL" id="JALGBI010000003">
    <property type="protein sequence ID" value="MCJ0765583.1"/>
    <property type="molecule type" value="Genomic_DNA"/>
</dbReference>
<dbReference type="InterPro" id="IPR044855">
    <property type="entry name" value="CoA-Trfase_III_dom3_sf"/>
</dbReference>
<dbReference type="GO" id="GO:0008410">
    <property type="term" value="F:CoA-transferase activity"/>
    <property type="evidence" value="ECO:0007669"/>
    <property type="project" value="TreeGrafter"/>
</dbReference>
<accession>A0A9X1VYH3</accession>
<dbReference type="Proteomes" id="UP001139447">
    <property type="component" value="Unassembled WGS sequence"/>
</dbReference>
<organism evidence="2 3">
    <name type="scientific">Variovorax terrae</name>
    <dbReference type="NCBI Taxonomy" id="2923278"/>
    <lineage>
        <taxon>Bacteria</taxon>
        <taxon>Pseudomonadati</taxon>
        <taxon>Pseudomonadota</taxon>
        <taxon>Betaproteobacteria</taxon>
        <taxon>Burkholderiales</taxon>
        <taxon>Comamonadaceae</taxon>
        <taxon>Variovorax</taxon>
    </lineage>
</organism>
<sequence length="411" mass="43617">MHRSSPNERTGGPGPLTGRRLIDFSQGVAGPSCAMLLADLGADVIKVEPPEGDWARGVGHQVAPSESSAHLSLNRNKRSICLDLKHPEGRAIAARLAARSDIVVQNFRPGVMEKFGLGYDTLAAANPRLVYASIHGFGEDGPLAGAPATDSTMQAFGGLMSINGDGDGPPLRMGNMVSDMLAGSYLCQGVLAALLALVGTGRGQRVNVSLLDALVAFQAPPVTEYALTGIVPQRSGRQHPMIVPSGTYEVRDGFVTLVATQPLWRKFCTAIGQGALADDARFATAQARLDNRAQLQDIIVSFFSQLTQTEALQLARQYDLVCAPINDYAALLAHEQVAANRLVGQWEHAALGTVPGIRNPIRYGGIEAPWSPPPMLGEHTRQVLAAELGMAGHEIDALTARAAVVEGDMRR</sequence>
<evidence type="ECO:0000313" key="3">
    <source>
        <dbReference type="Proteomes" id="UP001139447"/>
    </source>
</evidence>
<gene>
    <name evidence="2" type="ORF">MMF98_20410</name>
</gene>
<dbReference type="Gene3D" id="3.30.1540.10">
    <property type="entry name" value="formyl-coa transferase, domain 3"/>
    <property type="match status" value="1"/>
</dbReference>
<dbReference type="SUPFAM" id="SSF89796">
    <property type="entry name" value="CoA-transferase family III (CaiB/BaiF)"/>
    <property type="match status" value="1"/>
</dbReference>
<protein>
    <submittedName>
        <fullName evidence="2">CoA transferase</fullName>
    </submittedName>
</protein>
<dbReference type="AlphaFoldDB" id="A0A9X1VYH3"/>
<dbReference type="InterPro" id="IPR050483">
    <property type="entry name" value="CoA-transferase_III_domain"/>
</dbReference>
<keyword evidence="1 2" id="KW-0808">Transferase</keyword>
<dbReference type="InterPro" id="IPR003673">
    <property type="entry name" value="CoA-Trfase_fam_III"/>
</dbReference>
<keyword evidence="3" id="KW-1185">Reference proteome</keyword>
<proteinExistence type="predicted"/>
<dbReference type="RefSeq" id="WP_243309146.1">
    <property type="nucleotide sequence ID" value="NZ_JALGBI010000003.1"/>
</dbReference>
<dbReference type="InterPro" id="IPR023606">
    <property type="entry name" value="CoA-Trfase_III_dom_1_sf"/>
</dbReference>
<comment type="caution">
    <text evidence="2">The sequence shown here is derived from an EMBL/GenBank/DDBJ whole genome shotgun (WGS) entry which is preliminary data.</text>
</comment>